<dbReference type="SUPFAM" id="SSF55729">
    <property type="entry name" value="Acyl-CoA N-acyltransferases (Nat)"/>
    <property type="match status" value="1"/>
</dbReference>
<keyword evidence="2" id="KW-1185">Reference proteome</keyword>
<organism evidence="1 2">
    <name type="scientific">Vibrio scophthalmi</name>
    <dbReference type="NCBI Taxonomy" id="45658"/>
    <lineage>
        <taxon>Bacteria</taxon>
        <taxon>Pseudomonadati</taxon>
        <taxon>Pseudomonadota</taxon>
        <taxon>Gammaproteobacteria</taxon>
        <taxon>Vibrionales</taxon>
        <taxon>Vibrionaceae</taxon>
        <taxon>Vibrio</taxon>
    </lineage>
</organism>
<dbReference type="GO" id="GO:0016747">
    <property type="term" value="F:acyltransferase activity, transferring groups other than amino-acyl groups"/>
    <property type="evidence" value="ECO:0007669"/>
    <property type="project" value="InterPro"/>
</dbReference>
<dbReference type="PATRIC" id="fig|45658.6.peg.2326"/>
<dbReference type="PANTHER" id="PTHR43792:SF1">
    <property type="entry name" value="N-ACETYLTRANSFERASE DOMAIN-CONTAINING PROTEIN"/>
    <property type="match status" value="1"/>
</dbReference>
<keyword evidence="1" id="KW-0808">Transferase</keyword>
<proteinExistence type="predicted"/>
<keyword evidence="1" id="KW-0012">Acyltransferase</keyword>
<evidence type="ECO:0000313" key="2">
    <source>
        <dbReference type="Proteomes" id="UP000092528"/>
    </source>
</evidence>
<name>A0A1B1NR50_9VIBR</name>
<reference evidence="1 2" key="1">
    <citation type="submission" date="2016-07" db="EMBL/GenBank/DDBJ databases">
        <title>Genome sequencing of Vibrio scophthalmi strain VS-05, an isolated from Paralichthys olivaceus.</title>
        <authorList>
            <person name="Han H.-J."/>
        </authorList>
    </citation>
    <scope>NUCLEOTIDE SEQUENCE [LARGE SCALE GENOMIC DNA]</scope>
    <source>
        <strain evidence="1 2">VS-05</strain>
    </source>
</reference>
<dbReference type="Gene3D" id="3.40.630.30">
    <property type="match status" value="1"/>
</dbReference>
<dbReference type="GeneID" id="96871387"/>
<dbReference type="InterPro" id="IPR051531">
    <property type="entry name" value="N-acetyltransferase"/>
</dbReference>
<dbReference type="Pfam" id="PF13302">
    <property type="entry name" value="Acetyltransf_3"/>
    <property type="match status" value="1"/>
</dbReference>
<dbReference type="STRING" id="45658.VSVS12_02360"/>
<protein>
    <submittedName>
        <fullName evidence="1">Ribosomal-protein-alanine N-acetyltransferase</fullName>
        <ecNumber evidence="1">2.3.1.128</ecNumber>
    </submittedName>
</protein>
<dbReference type="AlphaFoldDB" id="A0A1B1NR50"/>
<accession>A0A1B1NR50</accession>
<dbReference type="Proteomes" id="UP000092528">
    <property type="component" value="Chromosome 1"/>
</dbReference>
<dbReference type="RefSeq" id="WP_065430754.1">
    <property type="nucleotide sequence ID" value="NZ_CP016307.1"/>
</dbReference>
<dbReference type="InterPro" id="IPR000182">
    <property type="entry name" value="GNAT_dom"/>
</dbReference>
<dbReference type="KEGG" id="vsc:VSVS12_02360"/>
<sequence>MTIVTRRVLLVPYNESLQSDFLVLNCCAKNRAQMNGPHTVATAKLLFQNILNDETLYARAVLDGRTRDYVGHIFISHLDSKPELGYIFDKAYWGQGIAYEALRAFFTKAVRDLRLPQINATSKVGHVASIRLLEKLGFELIGQKCDDFGPYNQYRFISDDFRSDDYLADDATFGEGEDKILRPETLA</sequence>
<dbReference type="InterPro" id="IPR016181">
    <property type="entry name" value="Acyl_CoA_acyltransferase"/>
</dbReference>
<dbReference type="PANTHER" id="PTHR43792">
    <property type="entry name" value="GNAT FAMILY, PUTATIVE (AFU_ORTHOLOGUE AFUA_3G00765)-RELATED-RELATED"/>
    <property type="match status" value="1"/>
</dbReference>
<evidence type="ECO:0000313" key="1">
    <source>
        <dbReference type="EMBL" id="ANU35747.1"/>
    </source>
</evidence>
<gene>
    <name evidence="1" type="primary">rimJ</name>
    <name evidence="1" type="ORF">VSVS05_00615</name>
</gene>
<dbReference type="EMBL" id="CP016414">
    <property type="protein sequence ID" value="ANU35747.1"/>
    <property type="molecule type" value="Genomic_DNA"/>
</dbReference>
<dbReference type="EC" id="2.3.1.128" evidence="1"/>